<protein>
    <submittedName>
        <fullName evidence="2">Uncharacterized protein</fullName>
    </submittedName>
</protein>
<sequence length="44" mass="4667">MKAKALHYLTDKRLIDAAHWTSFSLGAASLAVAVGGTAWTAFFA</sequence>
<keyword evidence="1" id="KW-0812">Transmembrane</keyword>
<accession>A0A1G7F8Q8</accession>
<organism evidence="2 3">
    <name type="scientific">Rhodobacter capsulatus</name>
    <name type="common">Rhodopseudomonas capsulata</name>
    <dbReference type="NCBI Taxonomy" id="1061"/>
    <lineage>
        <taxon>Bacteria</taxon>
        <taxon>Pseudomonadati</taxon>
        <taxon>Pseudomonadota</taxon>
        <taxon>Alphaproteobacteria</taxon>
        <taxon>Rhodobacterales</taxon>
        <taxon>Rhodobacter group</taxon>
        <taxon>Rhodobacter</taxon>
    </lineage>
</organism>
<feature type="transmembrane region" description="Helical" evidence="1">
    <location>
        <begin position="20"/>
        <end position="42"/>
    </location>
</feature>
<dbReference type="AlphaFoldDB" id="A0A1G7F8Q8"/>
<dbReference type="Proteomes" id="UP000183812">
    <property type="component" value="Unassembled WGS sequence"/>
</dbReference>
<name>A0A1G7F8Q8_RHOCA</name>
<dbReference type="EMBL" id="FNAY01000003">
    <property type="protein sequence ID" value="SDE72340.1"/>
    <property type="molecule type" value="Genomic_DNA"/>
</dbReference>
<proteinExistence type="predicted"/>
<keyword evidence="1" id="KW-1133">Transmembrane helix</keyword>
<gene>
    <name evidence="2" type="ORF">SAMN04244550_00902</name>
</gene>
<evidence type="ECO:0000256" key="1">
    <source>
        <dbReference type="SAM" id="Phobius"/>
    </source>
</evidence>
<evidence type="ECO:0000313" key="3">
    <source>
        <dbReference type="Proteomes" id="UP000183812"/>
    </source>
</evidence>
<dbReference type="RefSeq" id="WP_262985705.1">
    <property type="nucleotide sequence ID" value="NZ_CP061202.1"/>
</dbReference>
<evidence type="ECO:0000313" key="2">
    <source>
        <dbReference type="EMBL" id="SDE72340.1"/>
    </source>
</evidence>
<keyword evidence="1" id="KW-0472">Membrane</keyword>
<reference evidence="2 3" key="1">
    <citation type="submission" date="2016-10" db="EMBL/GenBank/DDBJ databases">
        <authorList>
            <person name="de Groot N.N."/>
        </authorList>
    </citation>
    <scope>NUCLEOTIDE SEQUENCE [LARGE SCALE GENOMIC DNA]</scope>
    <source>
        <strain evidence="3">DSM 938 / 37b4</strain>
    </source>
</reference>